<evidence type="ECO:0000313" key="2">
    <source>
        <dbReference type="EMBL" id="MBL7252988.1"/>
    </source>
</evidence>
<evidence type="ECO:0000313" key="3">
    <source>
        <dbReference type="Proteomes" id="UP000598996"/>
    </source>
</evidence>
<keyword evidence="3" id="KW-1185">Reference proteome</keyword>
<organism evidence="2 3">
    <name type="scientific">Paractinoplanes lichenicola</name>
    <dbReference type="NCBI Taxonomy" id="2802976"/>
    <lineage>
        <taxon>Bacteria</taxon>
        <taxon>Bacillati</taxon>
        <taxon>Actinomycetota</taxon>
        <taxon>Actinomycetes</taxon>
        <taxon>Micromonosporales</taxon>
        <taxon>Micromonosporaceae</taxon>
        <taxon>Paractinoplanes</taxon>
    </lineage>
</organism>
<reference evidence="2 3" key="1">
    <citation type="submission" date="2021-01" db="EMBL/GenBank/DDBJ databases">
        <title>Actinoplanes sp. nov. LDG1-01 isolated from lichen.</title>
        <authorList>
            <person name="Saeng-In P."/>
            <person name="Phongsopitanun W."/>
            <person name="Kanchanasin P."/>
            <person name="Yuki M."/>
            <person name="Kudo T."/>
            <person name="Ohkuma M."/>
            <person name="Tanasupawat S."/>
        </authorList>
    </citation>
    <scope>NUCLEOTIDE SEQUENCE [LARGE SCALE GENOMIC DNA]</scope>
    <source>
        <strain evidence="2 3">LDG1-01</strain>
    </source>
</reference>
<sequence length="551" mass="58124">MTTDTPAELKAAALLFAARTPAAPARFLGRLGAPREADPHGPVWNREQQRAADEPASELRALGQLPVERLLGALELTVGAYDWSGWPDMLAGLPEPPATQYAFVGQIVGQGETQAATGLLDRLRPGVPGVVFARVREFAAQPDVAAMLAPPPEVTDEPAMAAAHGAAHLGLAVAVAGSVVHQVGPPVVIDRVAAAIGLGIGAAARLLRETPMPPAYAAALLHRIRAEYLLPSHSSSRITVTGQRFGLTERELPETADFGANGLVATVDGGALIRTGVERGSVRVDLVVLAEAPTEVEPNWEEIVEVSWHAAEGRATLMPSDSRRPSTTPPWPGDYRLRVHARGRDEQDADLESYRLVVWAAPAAPAQALLRSEPGGPPKPERAYRWVRRSRLQVAATVTLATGVSVAEALRAFGAEPDRPVPIDELGYGGGWAMALDVGGATLVVEENGYQGSRAEVLRAVSTGGRAASMFWNVNALTRLSFAEAGEVISSSEPFGRLDVPPEVAGLDFGTPGGRTELGLVAVERFTGHAIAEADVTRLYDAGVGYRLSRG</sequence>
<dbReference type="EMBL" id="JAENHO010000001">
    <property type="protein sequence ID" value="MBL7252988.1"/>
    <property type="molecule type" value="Genomic_DNA"/>
</dbReference>
<dbReference type="Proteomes" id="UP000598996">
    <property type="component" value="Unassembled WGS sequence"/>
</dbReference>
<gene>
    <name evidence="2" type="ORF">JKJ07_01550</name>
</gene>
<dbReference type="InterPro" id="IPR045592">
    <property type="entry name" value="DUF6461"/>
</dbReference>
<accession>A0ABS1VEC9</accession>
<comment type="caution">
    <text evidence="2">The sequence shown here is derived from an EMBL/GenBank/DDBJ whole genome shotgun (WGS) entry which is preliminary data.</text>
</comment>
<protein>
    <submittedName>
        <fullName evidence="2">Uncharacterized protein</fullName>
    </submittedName>
</protein>
<name>A0ABS1VEC9_9ACTN</name>
<evidence type="ECO:0000256" key="1">
    <source>
        <dbReference type="SAM" id="MobiDB-lite"/>
    </source>
</evidence>
<dbReference type="Pfam" id="PF20062">
    <property type="entry name" value="DUF6461"/>
    <property type="match status" value="1"/>
</dbReference>
<feature type="region of interest" description="Disordered" evidence="1">
    <location>
        <begin position="32"/>
        <end position="52"/>
    </location>
</feature>
<proteinExistence type="predicted"/>
<dbReference type="RefSeq" id="WP_202989331.1">
    <property type="nucleotide sequence ID" value="NZ_JAENHO010000001.1"/>
</dbReference>